<gene>
    <name evidence="2" type="ORF">DFP89_110142</name>
</gene>
<reference evidence="2 3" key="1">
    <citation type="submission" date="2018-07" db="EMBL/GenBank/DDBJ databases">
        <title>Genomic Encyclopedia of Type Strains, Phase III (KMG-III): the genomes of soil and plant-associated and newly described type strains.</title>
        <authorList>
            <person name="Whitman W."/>
        </authorList>
    </citation>
    <scope>NUCLEOTIDE SEQUENCE [LARGE SCALE GENOMIC DNA]</scope>
    <source>
        <strain evidence="2 3">CECT 8525</strain>
    </source>
</reference>
<keyword evidence="1" id="KW-0175">Coiled coil</keyword>
<organism evidence="2 3">
    <name type="scientific">Paracoccus lutimaris</name>
    <dbReference type="NCBI Taxonomy" id="1490030"/>
    <lineage>
        <taxon>Bacteria</taxon>
        <taxon>Pseudomonadati</taxon>
        <taxon>Pseudomonadota</taxon>
        <taxon>Alphaproteobacteria</taxon>
        <taxon>Rhodobacterales</taxon>
        <taxon>Paracoccaceae</taxon>
        <taxon>Paracoccus</taxon>
    </lineage>
</organism>
<dbReference type="Proteomes" id="UP000253345">
    <property type="component" value="Unassembled WGS sequence"/>
</dbReference>
<dbReference type="AlphaFoldDB" id="A0A368YTB9"/>
<name>A0A368YTB9_9RHOB</name>
<evidence type="ECO:0000313" key="2">
    <source>
        <dbReference type="EMBL" id="RCW83460.1"/>
    </source>
</evidence>
<feature type="coiled-coil region" evidence="1">
    <location>
        <begin position="41"/>
        <end position="89"/>
    </location>
</feature>
<sequence>MLSSMHSMQRQHVLAYLEANYTPSKQAVTYRLHADMVSSVFRQKQKELHAAERSLADLRLRYERMKMKVMHLREEVENAEKARLNYSLNLDEADWMRRQEELSTFTP</sequence>
<proteinExistence type="predicted"/>
<accession>A0A368YTB9</accession>
<dbReference type="EMBL" id="QPJL01000010">
    <property type="protein sequence ID" value="RCW83460.1"/>
    <property type="molecule type" value="Genomic_DNA"/>
</dbReference>
<comment type="caution">
    <text evidence="2">The sequence shown here is derived from an EMBL/GenBank/DDBJ whole genome shotgun (WGS) entry which is preliminary data.</text>
</comment>
<evidence type="ECO:0000313" key="3">
    <source>
        <dbReference type="Proteomes" id="UP000253345"/>
    </source>
</evidence>
<keyword evidence="3" id="KW-1185">Reference proteome</keyword>
<evidence type="ECO:0000256" key="1">
    <source>
        <dbReference type="SAM" id="Coils"/>
    </source>
</evidence>
<protein>
    <submittedName>
        <fullName evidence="2">Uncharacterized protein</fullName>
    </submittedName>
</protein>